<gene>
    <name evidence="3" type="ORF">TRITD_2Av1G160260</name>
</gene>
<sequence>MMYLDSPAGVGMSYSLNKSDYTTGDLKTAADGHTFLLKWFELYPEFQSNPFYISGESYAGIYIPTLADEVVKGAQKALKPRINLKGYLIGNGVTDLDYDLNSFVPFAHGMGLISTDLFEDVSAACHGTFWGKVNDVCQEKIDRVRWVMSMYRSL</sequence>
<dbReference type="Gramene" id="TRITD2Av1G160260.19">
    <property type="protein sequence ID" value="TRITD2Av1G160260.19"/>
    <property type="gene ID" value="TRITD2Av1G160260"/>
</dbReference>
<dbReference type="EC" id="3.4.16.-" evidence="2"/>
<keyword evidence="2" id="KW-0378">Hydrolase</keyword>
<evidence type="ECO:0000313" key="4">
    <source>
        <dbReference type="Proteomes" id="UP000324705"/>
    </source>
</evidence>
<evidence type="ECO:0000256" key="2">
    <source>
        <dbReference type="RuleBase" id="RU361156"/>
    </source>
</evidence>
<dbReference type="EMBL" id="LT934113">
    <property type="protein sequence ID" value="VAH31422.1"/>
    <property type="molecule type" value="Genomic_DNA"/>
</dbReference>
<dbReference type="GO" id="GO:0019748">
    <property type="term" value="P:secondary metabolic process"/>
    <property type="evidence" value="ECO:0007669"/>
    <property type="project" value="TreeGrafter"/>
</dbReference>
<dbReference type="GO" id="GO:0006508">
    <property type="term" value="P:proteolysis"/>
    <property type="evidence" value="ECO:0007669"/>
    <property type="project" value="UniProtKB-KW"/>
</dbReference>
<dbReference type="InterPro" id="IPR029058">
    <property type="entry name" value="AB_hydrolase_fold"/>
</dbReference>
<comment type="similarity">
    <text evidence="1 2">Belongs to the peptidase S10 family.</text>
</comment>
<organism evidence="3 4">
    <name type="scientific">Triticum turgidum subsp. durum</name>
    <name type="common">Durum wheat</name>
    <name type="synonym">Triticum durum</name>
    <dbReference type="NCBI Taxonomy" id="4567"/>
    <lineage>
        <taxon>Eukaryota</taxon>
        <taxon>Viridiplantae</taxon>
        <taxon>Streptophyta</taxon>
        <taxon>Embryophyta</taxon>
        <taxon>Tracheophyta</taxon>
        <taxon>Spermatophyta</taxon>
        <taxon>Magnoliopsida</taxon>
        <taxon>Liliopsida</taxon>
        <taxon>Poales</taxon>
        <taxon>Poaceae</taxon>
        <taxon>BOP clade</taxon>
        <taxon>Pooideae</taxon>
        <taxon>Triticodae</taxon>
        <taxon>Triticeae</taxon>
        <taxon>Triticinae</taxon>
        <taxon>Triticum</taxon>
    </lineage>
</organism>
<accession>A0A9R1NUI6</accession>
<reference evidence="3 4" key="1">
    <citation type="submission" date="2017-09" db="EMBL/GenBank/DDBJ databases">
        <authorList>
            <consortium name="International Durum Wheat Genome Sequencing Consortium (IDWGSC)"/>
            <person name="Milanesi L."/>
        </authorList>
    </citation>
    <scope>NUCLEOTIDE SEQUENCE [LARGE SCALE GENOMIC DNA]</scope>
    <source>
        <strain evidence="4">cv. Svevo</strain>
    </source>
</reference>
<dbReference type="PANTHER" id="PTHR11802:SF491">
    <property type="entry name" value="OS04G0321700 PROTEIN"/>
    <property type="match status" value="1"/>
</dbReference>
<name>A0A9R1NUI6_TRITD</name>
<keyword evidence="2" id="KW-0121">Carboxypeptidase</keyword>
<protein>
    <recommendedName>
        <fullName evidence="2">Carboxypeptidase</fullName>
        <ecNumber evidence="2">3.4.16.-</ecNumber>
    </recommendedName>
</protein>
<dbReference type="SUPFAM" id="SSF53474">
    <property type="entry name" value="alpha/beta-Hydrolases"/>
    <property type="match status" value="1"/>
</dbReference>
<dbReference type="GO" id="GO:0016747">
    <property type="term" value="F:acyltransferase activity, transferring groups other than amino-acyl groups"/>
    <property type="evidence" value="ECO:0007669"/>
    <property type="project" value="TreeGrafter"/>
</dbReference>
<evidence type="ECO:0000256" key="1">
    <source>
        <dbReference type="ARBA" id="ARBA00009431"/>
    </source>
</evidence>
<keyword evidence="4" id="KW-1185">Reference proteome</keyword>
<dbReference type="InterPro" id="IPR018202">
    <property type="entry name" value="Ser_caboxypep_ser_AS"/>
</dbReference>
<dbReference type="PANTHER" id="PTHR11802">
    <property type="entry name" value="SERINE PROTEASE FAMILY S10 SERINE CARBOXYPEPTIDASE"/>
    <property type="match status" value="1"/>
</dbReference>
<dbReference type="Pfam" id="PF00450">
    <property type="entry name" value="Peptidase_S10"/>
    <property type="match status" value="1"/>
</dbReference>
<dbReference type="PROSITE" id="PS00131">
    <property type="entry name" value="CARBOXYPEPT_SER_SER"/>
    <property type="match status" value="1"/>
</dbReference>
<dbReference type="AlphaFoldDB" id="A0A9R1NUI6"/>
<dbReference type="PRINTS" id="PR00724">
    <property type="entry name" value="CRBOXYPTASEC"/>
</dbReference>
<dbReference type="Proteomes" id="UP000324705">
    <property type="component" value="Chromosome 2A"/>
</dbReference>
<evidence type="ECO:0000313" key="3">
    <source>
        <dbReference type="EMBL" id="VAH31422.1"/>
    </source>
</evidence>
<keyword evidence="2" id="KW-0645">Protease</keyword>
<dbReference type="GO" id="GO:0004185">
    <property type="term" value="F:serine-type carboxypeptidase activity"/>
    <property type="evidence" value="ECO:0007669"/>
    <property type="project" value="UniProtKB-UniRule"/>
</dbReference>
<proteinExistence type="inferred from homology"/>
<dbReference type="InterPro" id="IPR001563">
    <property type="entry name" value="Peptidase_S10"/>
</dbReference>
<dbReference type="Gene3D" id="3.40.50.1820">
    <property type="entry name" value="alpha/beta hydrolase"/>
    <property type="match status" value="1"/>
</dbReference>